<evidence type="ECO:0000256" key="1">
    <source>
        <dbReference type="SAM" id="SignalP"/>
    </source>
</evidence>
<protein>
    <submittedName>
        <fullName evidence="2">Uncharacterized protein DUF2799</fullName>
    </submittedName>
</protein>
<organism evidence="2 3">
    <name type="scientific">Paludibacterium purpuratum</name>
    <dbReference type="NCBI Taxonomy" id="1144873"/>
    <lineage>
        <taxon>Bacteria</taxon>
        <taxon>Pseudomonadati</taxon>
        <taxon>Pseudomonadota</taxon>
        <taxon>Betaproteobacteria</taxon>
        <taxon>Neisseriales</taxon>
        <taxon>Chromobacteriaceae</taxon>
        <taxon>Paludibacterium</taxon>
    </lineage>
</organism>
<name>A0A4R7BCE4_9NEIS</name>
<dbReference type="OrthoDB" id="5917215at2"/>
<dbReference type="Pfam" id="PF10973">
    <property type="entry name" value="DUF2799"/>
    <property type="match status" value="1"/>
</dbReference>
<keyword evidence="1" id="KW-0732">Signal</keyword>
<dbReference type="AlphaFoldDB" id="A0A4R7BCE4"/>
<dbReference type="PROSITE" id="PS51257">
    <property type="entry name" value="PROKAR_LIPOPROTEIN"/>
    <property type="match status" value="1"/>
</dbReference>
<reference evidence="2 3" key="1">
    <citation type="submission" date="2019-03" db="EMBL/GenBank/DDBJ databases">
        <title>Genomic Encyclopedia of Type Strains, Phase III (KMG-III): the genomes of soil and plant-associated and newly described type strains.</title>
        <authorList>
            <person name="Whitman W."/>
        </authorList>
    </citation>
    <scope>NUCLEOTIDE SEQUENCE [LARGE SCALE GENOMIC DNA]</scope>
    <source>
        <strain evidence="2 3">CECT 8976</strain>
    </source>
</reference>
<comment type="caution">
    <text evidence="2">The sequence shown here is derived from an EMBL/GenBank/DDBJ whole genome shotgun (WGS) entry which is preliminary data.</text>
</comment>
<dbReference type="InterPro" id="IPR021242">
    <property type="entry name" value="DUF2799"/>
</dbReference>
<evidence type="ECO:0000313" key="3">
    <source>
        <dbReference type="Proteomes" id="UP000295611"/>
    </source>
</evidence>
<feature type="chain" id="PRO_5020529819" evidence="1">
    <location>
        <begin position="18"/>
        <end position="132"/>
    </location>
</feature>
<feature type="signal peptide" evidence="1">
    <location>
        <begin position="1"/>
        <end position="17"/>
    </location>
</feature>
<sequence>MKTLPLLLLTLALTGCATLNEQECRTITPAQLGQKDGQQGYGLWRLDKHVESCARFGIDFDRAAYLAAREQGLKSYCTPDNGEKVGERGETYEGVCPAQSEPAFLAKYRPAYREYLDDTRSGPFWFPWPMRY</sequence>
<dbReference type="EMBL" id="SNZP01000003">
    <property type="protein sequence ID" value="TDR81396.1"/>
    <property type="molecule type" value="Genomic_DNA"/>
</dbReference>
<accession>A0A4R7BCE4</accession>
<keyword evidence="3" id="KW-1185">Reference proteome</keyword>
<evidence type="ECO:0000313" key="2">
    <source>
        <dbReference type="EMBL" id="TDR81396.1"/>
    </source>
</evidence>
<proteinExistence type="predicted"/>
<dbReference type="Proteomes" id="UP000295611">
    <property type="component" value="Unassembled WGS sequence"/>
</dbReference>
<gene>
    <name evidence="2" type="ORF">DFP86_10349</name>
</gene>
<dbReference type="RefSeq" id="WP_133678776.1">
    <property type="nucleotide sequence ID" value="NZ_SNZP01000003.1"/>
</dbReference>